<dbReference type="Ensembl" id="ENSACIT00000001383.1">
    <property type="protein sequence ID" value="ENSACIP00000001326.1"/>
    <property type="gene ID" value="ENSACIG00000001106.1"/>
</dbReference>
<dbReference type="GO" id="GO:0045214">
    <property type="term" value="P:sarcomere organization"/>
    <property type="evidence" value="ECO:0007669"/>
    <property type="project" value="TreeGrafter"/>
</dbReference>
<dbReference type="GO" id="GO:0008307">
    <property type="term" value="F:structural constituent of muscle"/>
    <property type="evidence" value="ECO:0007669"/>
    <property type="project" value="TreeGrafter"/>
</dbReference>
<dbReference type="PRINTS" id="PR00014">
    <property type="entry name" value="FNTYPEIII"/>
</dbReference>
<reference evidence="3" key="2">
    <citation type="submission" date="2025-09" db="UniProtKB">
        <authorList>
            <consortium name="Ensembl"/>
        </authorList>
    </citation>
    <scope>IDENTIFICATION</scope>
</reference>
<evidence type="ECO:0000256" key="1">
    <source>
        <dbReference type="ARBA" id="ARBA00023319"/>
    </source>
</evidence>
<dbReference type="GO" id="GO:0048738">
    <property type="term" value="P:cardiac muscle tissue development"/>
    <property type="evidence" value="ECO:0007669"/>
    <property type="project" value="TreeGrafter"/>
</dbReference>
<dbReference type="GO" id="GO:0031430">
    <property type="term" value="C:M band"/>
    <property type="evidence" value="ECO:0007669"/>
    <property type="project" value="TreeGrafter"/>
</dbReference>
<dbReference type="OMA" id="EKHAHAD"/>
<dbReference type="GeneTree" id="ENSGT01110000267173"/>
<dbReference type="PANTHER" id="PTHR14340:SF13">
    <property type="entry name" value="TITIN"/>
    <property type="match status" value="1"/>
</dbReference>
<reference evidence="3" key="1">
    <citation type="submission" date="2025-08" db="UniProtKB">
        <authorList>
            <consortium name="Ensembl"/>
        </authorList>
    </citation>
    <scope>IDENTIFICATION</scope>
</reference>
<dbReference type="Proteomes" id="UP000261340">
    <property type="component" value="Unplaced"/>
</dbReference>
<organism evidence="3 4">
    <name type="scientific">Amphilophus citrinellus</name>
    <name type="common">Midas cichlid</name>
    <name type="synonym">Cichlasoma citrinellum</name>
    <dbReference type="NCBI Taxonomy" id="61819"/>
    <lineage>
        <taxon>Eukaryota</taxon>
        <taxon>Metazoa</taxon>
        <taxon>Chordata</taxon>
        <taxon>Craniata</taxon>
        <taxon>Vertebrata</taxon>
        <taxon>Euteleostomi</taxon>
        <taxon>Actinopterygii</taxon>
        <taxon>Neopterygii</taxon>
        <taxon>Teleostei</taxon>
        <taxon>Neoteleostei</taxon>
        <taxon>Acanthomorphata</taxon>
        <taxon>Ovalentaria</taxon>
        <taxon>Cichlomorphae</taxon>
        <taxon>Cichliformes</taxon>
        <taxon>Cichlidae</taxon>
        <taxon>New World cichlids</taxon>
        <taxon>Cichlasomatinae</taxon>
        <taxon>Heroini</taxon>
        <taxon>Amphilophus</taxon>
    </lineage>
</organism>
<proteinExistence type="predicted"/>
<sequence>SYFKQSITSVEKHAHADPFERNLNGRPSGLCVSKFCDSPLNNFPVIQLQSLKPLRREPLVFLLEYYSIMCVSQVTRLFEGTEYEFRVAACNSAGTGPFSGPSDTAFAVDPINKPGPPASVKITKVFADRIKLRWEPPLADGGSEITNYIIEKRETSRANWALVTSNIHGHITDCSVEKLIEGHEYQFRVSAENQYGVGDPTMTDAVTVKNPYGKRTVPRST</sequence>
<keyword evidence="1" id="KW-0393">Immunoglobulin domain</keyword>
<dbReference type="PANTHER" id="PTHR14340">
    <property type="entry name" value="MICROFIBRIL-ASSOCIATED GLYCOPROTEIN 3"/>
    <property type="match status" value="1"/>
</dbReference>
<dbReference type="InterPro" id="IPR013783">
    <property type="entry name" value="Ig-like_fold"/>
</dbReference>
<evidence type="ECO:0000259" key="2">
    <source>
        <dbReference type="PROSITE" id="PS50853"/>
    </source>
</evidence>
<dbReference type="InterPro" id="IPR003961">
    <property type="entry name" value="FN3_dom"/>
</dbReference>
<keyword evidence="4" id="KW-1185">Reference proteome</keyword>
<dbReference type="FunFam" id="2.60.40.10:FF:000003">
    <property type="entry name" value="Titin isoform E"/>
    <property type="match status" value="1"/>
</dbReference>
<dbReference type="Gene3D" id="2.60.40.10">
    <property type="entry name" value="Immunoglobulins"/>
    <property type="match status" value="2"/>
</dbReference>
<dbReference type="Pfam" id="PF00041">
    <property type="entry name" value="fn3"/>
    <property type="match status" value="1"/>
</dbReference>
<dbReference type="STRING" id="61819.ENSACIP00000001326"/>
<dbReference type="SMART" id="SM00060">
    <property type="entry name" value="FN3"/>
    <property type="match status" value="2"/>
</dbReference>
<accession>A0A3Q0QVS9</accession>
<dbReference type="CDD" id="cd00063">
    <property type="entry name" value="FN3"/>
    <property type="match status" value="2"/>
</dbReference>
<evidence type="ECO:0000313" key="4">
    <source>
        <dbReference type="Proteomes" id="UP000261340"/>
    </source>
</evidence>
<evidence type="ECO:0000313" key="3">
    <source>
        <dbReference type="Ensembl" id="ENSACIP00000001326.1"/>
    </source>
</evidence>
<dbReference type="SUPFAM" id="SSF49265">
    <property type="entry name" value="Fibronectin type III"/>
    <property type="match status" value="1"/>
</dbReference>
<dbReference type="PROSITE" id="PS50853">
    <property type="entry name" value="FN3"/>
    <property type="match status" value="1"/>
</dbReference>
<dbReference type="AlphaFoldDB" id="A0A3Q0QVS9"/>
<feature type="domain" description="Fibronectin type-III" evidence="2">
    <location>
        <begin position="116"/>
        <end position="211"/>
    </location>
</feature>
<protein>
    <recommendedName>
        <fullName evidence="2">Fibronectin type-III domain-containing protein</fullName>
    </recommendedName>
</protein>
<dbReference type="InterPro" id="IPR036116">
    <property type="entry name" value="FN3_sf"/>
</dbReference>
<name>A0A3Q0QVS9_AMPCI</name>